<keyword evidence="3" id="KW-0808">Transferase</keyword>
<keyword evidence="6" id="KW-0067">ATP-binding</keyword>
<comment type="similarity">
    <text evidence="1">Belongs to the cytidylate kinase family. Type 1 subfamily.</text>
</comment>
<evidence type="ECO:0000256" key="7">
    <source>
        <dbReference type="ARBA" id="ARBA00047615"/>
    </source>
</evidence>
<dbReference type="EMBL" id="PIXR01002163">
    <property type="protein sequence ID" value="TBT99057.1"/>
    <property type="molecule type" value="Genomic_DNA"/>
</dbReference>
<evidence type="ECO:0000256" key="8">
    <source>
        <dbReference type="ARBA" id="ARBA00048478"/>
    </source>
</evidence>
<name>A0A4Q9KVW3_9MICR</name>
<dbReference type="CDD" id="cd02020">
    <property type="entry name" value="CMPK"/>
    <property type="match status" value="1"/>
</dbReference>
<sequence>MCTFKIAIDGPAGVGKSSTACEVARILGFSRIDSGSIYRAVTFLLIKKFGSDIDITRKNEIEIFLKDMNISIKNERIFSNEEDLSKNLRDEIVEKKVALIAKESYIRDIVKEIQIKAANTSKSGIIIDGRDIGTVILPNANLKIFLTAKDEVRAKRRYEEYVEKSSVNFDTILDEIKKRDYEDINRKTAPLKCAEDAIIIDNSDMTFQEQVEIIVDLVKKKMV</sequence>
<keyword evidence="5 10" id="KW-0418">Kinase</keyword>
<comment type="caution">
    <text evidence="10">The sequence shown here is derived from an EMBL/GenBank/DDBJ whole genome shotgun (WGS) entry which is preliminary data.</text>
</comment>
<dbReference type="SUPFAM" id="SSF52540">
    <property type="entry name" value="P-loop containing nucleoside triphosphate hydrolases"/>
    <property type="match status" value="1"/>
</dbReference>
<reference evidence="10 11" key="1">
    <citation type="submission" date="2017-12" db="EMBL/GenBank/DDBJ databases">
        <authorList>
            <person name="Pombert J.-F."/>
            <person name="Haag K.L."/>
            <person name="Ebert D."/>
        </authorList>
    </citation>
    <scope>NUCLEOTIDE SEQUENCE [LARGE SCALE GENOMIC DNA]</scope>
    <source>
        <strain evidence="10">IL-BN-2</strain>
    </source>
</reference>
<dbReference type="GO" id="GO:0005524">
    <property type="term" value="F:ATP binding"/>
    <property type="evidence" value="ECO:0007669"/>
    <property type="project" value="UniProtKB-KW"/>
</dbReference>
<comment type="catalytic activity">
    <reaction evidence="8">
        <text>CMP + ATP = CDP + ADP</text>
        <dbReference type="Rhea" id="RHEA:11600"/>
        <dbReference type="ChEBI" id="CHEBI:30616"/>
        <dbReference type="ChEBI" id="CHEBI:58069"/>
        <dbReference type="ChEBI" id="CHEBI:60377"/>
        <dbReference type="ChEBI" id="CHEBI:456216"/>
        <dbReference type="EC" id="2.7.4.25"/>
    </reaction>
</comment>
<evidence type="ECO:0000256" key="2">
    <source>
        <dbReference type="ARBA" id="ARBA00012906"/>
    </source>
</evidence>
<evidence type="ECO:0000256" key="1">
    <source>
        <dbReference type="ARBA" id="ARBA00009427"/>
    </source>
</evidence>
<dbReference type="EC" id="2.7.4.25" evidence="2"/>
<dbReference type="Pfam" id="PF02224">
    <property type="entry name" value="Cytidylate_kin"/>
    <property type="match status" value="1"/>
</dbReference>
<accession>A0A4Q9KVW3</accession>
<dbReference type="Gene3D" id="3.40.50.300">
    <property type="entry name" value="P-loop containing nucleotide triphosphate hydrolases"/>
    <property type="match status" value="1"/>
</dbReference>
<dbReference type="InterPro" id="IPR027417">
    <property type="entry name" value="P-loop_NTPase"/>
</dbReference>
<dbReference type="GO" id="GO:0006139">
    <property type="term" value="P:nucleobase-containing compound metabolic process"/>
    <property type="evidence" value="ECO:0007669"/>
    <property type="project" value="InterPro"/>
</dbReference>
<dbReference type="InterPro" id="IPR003136">
    <property type="entry name" value="Cytidylate_kin"/>
</dbReference>
<dbReference type="VEuPathDB" id="MicrosporidiaDB:CWI39_2163p0010"/>
<dbReference type="InterPro" id="IPR011994">
    <property type="entry name" value="Cytidylate_kinase_dom"/>
</dbReference>
<gene>
    <name evidence="10" type="ORF">CWI39_2163p0010</name>
</gene>
<dbReference type="AlphaFoldDB" id="A0A4Q9KVW3"/>
<comment type="catalytic activity">
    <reaction evidence="7">
        <text>dCMP + ATP = dCDP + ADP</text>
        <dbReference type="Rhea" id="RHEA:25094"/>
        <dbReference type="ChEBI" id="CHEBI:30616"/>
        <dbReference type="ChEBI" id="CHEBI:57566"/>
        <dbReference type="ChEBI" id="CHEBI:58593"/>
        <dbReference type="ChEBI" id="CHEBI:456216"/>
        <dbReference type="EC" id="2.7.4.25"/>
    </reaction>
</comment>
<proteinExistence type="inferred from homology"/>
<evidence type="ECO:0000256" key="4">
    <source>
        <dbReference type="ARBA" id="ARBA00022741"/>
    </source>
</evidence>
<dbReference type="Proteomes" id="UP000293045">
    <property type="component" value="Unassembled WGS sequence"/>
</dbReference>
<evidence type="ECO:0000256" key="3">
    <source>
        <dbReference type="ARBA" id="ARBA00022679"/>
    </source>
</evidence>
<feature type="domain" description="Cytidylate kinase" evidence="9">
    <location>
        <begin position="6"/>
        <end position="219"/>
    </location>
</feature>
<evidence type="ECO:0000313" key="11">
    <source>
        <dbReference type="Proteomes" id="UP000293045"/>
    </source>
</evidence>
<evidence type="ECO:0000313" key="10">
    <source>
        <dbReference type="EMBL" id="TBT99057.1"/>
    </source>
</evidence>
<dbReference type="GO" id="GO:0036431">
    <property type="term" value="F:dCMP kinase activity"/>
    <property type="evidence" value="ECO:0007669"/>
    <property type="project" value="InterPro"/>
</dbReference>
<protein>
    <recommendedName>
        <fullName evidence="2">(d)CMP kinase</fullName>
        <ecNumber evidence="2">2.7.4.25</ecNumber>
    </recommendedName>
</protein>
<evidence type="ECO:0000259" key="9">
    <source>
        <dbReference type="Pfam" id="PF02224"/>
    </source>
</evidence>
<dbReference type="HAMAP" id="MF_00238">
    <property type="entry name" value="Cytidyl_kinase_type1"/>
    <property type="match status" value="1"/>
</dbReference>
<dbReference type="VEuPathDB" id="MicrosporidiaDB:CWI36_0111p0050"/>
<organism evidence="10 11">
    <name type="scientific">Hamiltosporidium magnivora</name>
    <dbReference type="NCBI Taxonomy" id="148818"/>
    <lineage>
        <taxon>Eukaryota</taxon>
        <taxon>Fungi</taxon>
        <taxon>Fungi incertae sedis</taxon>
        <taxon>Microsporidia</taxon>
        <taxon>Dubosqiidae</taxon>
        <taxon>Hamiltosporidium</taxon>
    </lineage>
</organism>
<evidence type="ECO:0000256" key="5">
    <source>
        <dbReference type="ARBA" id="ARBA00022777"/>
    </source>
</evidence>
<keyword evidence="4" id="KW-0547">Nucleotide-binding</keyword>
<evidence type="ECO:0000256" key="6">
    <source>
        <dbReference type="ARBA" id="ARBA00022840"/>
    </source>
</evidence>
<dbReference type="NCBIfam" id="TIGR00017">
    <property type="entry name" value="cmk"/>
    <property type="match status" value="1"/>
</dbReference>